<reference evidence="1 2" key="1">
    <citation type="journal article" date="2016" name="Nat. Commun.">
        <title>Thousands of microbial genomes shed light on interconnected biogeochemical processes in an aquifer system.</title>
        <authorList>
            <person name="Anantharaman K."/>
            <person name="Brown C.T."/>
            <person name="Hug L.A."/>
            <person name="Sharon I."/>
            <person name="Castelle C.J."/>
            <person name="Probst A.J."/>
            <person name="Thomas B.C."/>
            <person name="Singh A."/>
            <person name="Wilkins M.J."/>
            <person name="Karaoz U."/>
            <person name="Brodie E.L."/>
            <person name="Williams K.H."/>
            <person name="Hubbard S.S."/>
            <person name="Banfield J.F."/>
        </authorList>
    </citation>
    <scope>NUCLEOTIDE SEQUENCE [LARGE SCALE GENOMIC DNA]</scope>
</reference>
<gene>
    <name evidence="1" type="ORF">A3I96_00985</name>
</gene>
<evidence type="ECO:0008006" key="3">
    <source>
        <dbReference type="Google" id="ProtNLM"/>
    </source>
</evidence>
<accession>A0A1F8H131</accession>
<comment type="caution">
    <text evidence="1">The sequence shown here is derived from an EMBL/GenBank/DDBJ whole genome shotgun (WGS) entry which is preliminary data.</text>
</comment>
<proteinExistence type="predicted"/>
<name>A0A1F8H131_9BACT</name>
<dbReference type="EMBL" id="MGKT01000002">
    <property type="protein sequence ID" value="OGN31393.1"/>
    <property type="molecule type" value="Genomic_DNA"/>
</dbReference>
<evidence type="ECO:0000313" key="1">
    <source>
        <dbReference type="EMBL" id="OGN31393.1"/>
    </source>
</evidence>
<dbReference type="Proteomes" id="UP000177111">
    <property type="component" value="Unassembled WGS sequence"/>
</dbReference>
<dbReference type="SUPFAM" id="SSF53300">
    <property type="entry name" value="vWA-like"/>
    <property type="match status" value="1"/>
</dbReference>
<dbReference type="InterPro" id="IPR036465">
    <property type="entry name" value="vWFA_dom_sf"/>
</dbReference>
<dbReference type="CDD" id="cd00198">
    <property type="entry name" value="vWFA"/>
    <property type="match status" value="1"/>
</dbReference>
<protein>
    <recommendedName>
        <fullName evidence="3">VWFA domain-containing protein</fullName>
    </recommendedName>
</protein>
<organism evidence="1 2">
    <name type="scientific">Candidatus Yanofskybacteria bacterium RIFCSPLOWO2_02_FULL_44_18</name>
    <dbReference type="NCBI Taxonomy" id="1802705"/>
    <lineage>
        <taxon>Bacteria</taxon>
        <taxon>Candidatus Yanofskyibacteriota</taxon>
    </lineage>
</organism>
<dbReference type="AlphaFoldDB" id="A0A1F8H131"/>
<sequence>MRETGDDLFESSTPDEEAARILERELPHLCNDMGMLISRPFRLVWDPSVQTASTDCIAEVRIAPQPFLEGRRDIGYGTAYHETGHIRYSGYGQWLLRRADEEGGQVLRDLTNIILDRKDDMLLADDAPGFAETLRKRLLYICTMGQRKRYARFKGNMSEENFEGFLRHIRPRDPYEDFFLAAKWHRTPRFKSTARAMRYVRQNRLRKASPQELLWIAKRVQEILGDLPEKEKEDAEQKFTRLYGLMAGIECNVPGHSLDPKLDRALKKVMARYVASLRQGGLRQLLNQLKAVGVVWPGPLSVGLEDRVPVRKVLPDADCRGLYQQFLGPLQQYVDGLKKRLKQLGNPSEFELYGRDEGDLDLSESARIATGLSGYYMETVVERDIDAEIHLAIDASGSMANKKIAIAKGIATVFSEAILAIHPACEGRIWSFNSDEICDYGPVSQSSAFVRAEGHNGNSDTHMLNVVGKELAHSRKRRKVLIVLCDDGPDDIEMVKRLSRQLVARGIIVVHLLVGVHGTPDIYPVELLYTSMQECLDEFADLLMTIVGHLK</sequence>
<evidence type="ECO:0000313" key="2">
    <source>
        <dbReference type="Proteomes" id="UP000177111"/>
    </source>
</evidence>